<dbReference type="PANTHER" id="PTHR30093:SF44">
    <property type="entry name" value="TYPE II SECRETION SYSTEM CORE PROTEIN G"/>
    <property type="match status" value="1"/>
</dbReference>
<dbReference type="Pfam" id="PF07963">
    <property type="entry name" value="N_methyl"/>
    <property type="match status" value="1"/>
</dbReference>
<keyword evidence="2" id="KW-0488">Methylation</keyword>
<dbReference type="InterPro" id="IPR045584">
    <property type="entry name" value="Pilin-like"/>
</dbReference>
<name>A0A151B5X3_9CLOT</name>
<keyword evidence="4 6" id="KW-1133">Transmembrane helix</keyword>
<dbReference type="InterPro" id="IPR012902">
    <property type="entry name" value="N_methyl_site"/>
</dbReference>
<comment type="caution">
    <text evidence="7">The sequence shown here is derived from an EMBL/GenBank/DDBJ whole genome shotgun (WGS) entry which is preliminary data.</text>
</comment>
<keyword evidence="3 6" id="KW-0812">Transmembrane</keyword>
<evidence type="ECO:0000256" key="3">
    <source>
        <dbReference type="ARBA" id="ARBA00022692"/>
    </source>
</evidence>
<comment type="subcellular location">
    <subcellularLocation>
        <location evidence="1">Membrane</location>
        <topology evidence="1">Single-pass membrane protein</topology>
    </subcellularLocation>
</comment>
<evidence type="ECO:0000256" key="2">
    <source>
        <dbReference type="ARBA" id="ARBA00022481"/>
    </source>
</evidence>
<evidence type="ECO:0000256" key="5">
    <source>
        <dbReference type="ARBA" id="ARBA00023136"/>
    </source>
</evidence>
<keyword evidence="8" id="KW-1185">Reference proteome</keyword>
<evidence type="ECO:0000256" key="4">
    <source>
        <dbReference type="ARBA" id="ARBA00022989"/>
    </source>
</evidence>
<dbReference type="NCBIfam" id="TIGR02532">
    <property type="entry name" value="IV_pilin_GFxxxE"/>
    <property type="match status" value="1"/>
</dbReference>
<dbReference type="GO" id="GO:0016020">
    <property type="term" value="C:membrane"/>
    <property type="evidence" value="ECO:0007669"/>
    <property type="project" value="UniProtKB-SubCell"/>
</dbReference>
<evidence type="ECO:0000256" key="6">
    <source>
        <dbReference type="SAM" id="Phobius"/>
    </source>
</evidence>
<feature type="transmembrane region" description="Helical" evidence="6">
    <location>
        <begin position="12"/>
        <end position="31"/>
    </location>
</feature>
<dbReference type="RefSeq" id="WP_066822764.1">
    <property type="nucleotide sequence ID" value="NZ_LTBA01000004.1"/>
</dbReference>
<reference evidence="7 8" key="1">
    <citation type="submission" date="2016-02" db="EMBL/GenBank/DDBJ databases">
        <title>Genome sequence of Clostridium tepidiprofundi DSM 19306.</title>
        <authorList>
            <person name="Poehlein A."/>
            <person name="Daniel R."/>
        </authorList>
    </citation>
    <scope>NUCLEOTIDE SEQUENCE [LARGE SCALE GENOMIC DNA]</scope>
    <source>
        <strain evidence="7 8">DSM 19306</strain>
    </source>
</reference>
<dbReference type="SUPFAM" id="SSF54523">
    <property type="entry name" value="Pili subunits"/>
    <property type="match status" value="1"/>
</dbReference>
<protein>
    <submittedName>
        <fullName evidence="7">Type II secretion system protein G</fullName>
    </submittedName>
</protein>
<proteinExistence type="predicted"/>
<sequence>MRNIKKRKKGFTLIELIIVIAILGILAVITVPKLTGIQTNAKKKADMANAKLIADAAAMVLANEDTFNADAIKEKLQGVPKPQYKTGVFCVAKDTNDKIVIYVKEGSSSNTKYYEVYPDSDSYLGQSGGLSNVSSTEITLD</sequence>
<gene>
    <name evidence="7" type="primary">pulG</name>
    <name evidence="7" type="ORF">CLTEP_07320</name>
</gene>
<dbReference type="Gene3D" id="3.30.700.10">
    <property type="entry name" value="Glycoprotein, Type 4 Pilin"/>
    <property type="match status" value="1"/>
</dbReference>
<dbReference type="AlphaFoldDB" id="A0A151B5X3"/>
<accession>A0A151B5X3</accession>
<evidence type="ECO:0000313" key="8">
    <source>
        <dbReference type="Proteomes" id="UP000075531"/>
    </source>
</evidence>
<evidence type="ECO:0000256" key="1">
    <source>
        <dbReference type="ARBA" id="ARBA00004167"/>
    </source>
</evidence>
<dbReference type="EMBL" id="LTBA01000004">
    <property type="protein sequence ID" value="KYH35328.1"/>
    <property type="molecule type" value="Genomic_DNA"/>
</dbReference>
<organism evidence="7 8">
    <name type="scientific">Clostridium tepidiprofundi DSM 19306</name>
    <dbReference type="NCBI Taxonomy" id="1121338"/>
    <lineage>
        <taxon>Bacteria</taxon>
        <taxon>Bacillati</taxon>
        <taxon>Bacillota</taxon>
        <taxon>Clostridia</taxon>
        <taxon>Eubacteriales</taxon>
        <taxon>Clostridiaceae</taxon>
        <taxon>Clostridium</taxon>
    </lineage>
</organism>
<keyword evidence="5 6" id="KW-0472">Membrane</keyword>
<dbReference type="Proteomes" id="UP000075531">
    <property type="component" value="Unassembled WGS sequence"/>
</dbReference>
<dbReference type="PATRIC" id="fig|1121338.3.peg.743"/>
<dbReference type="PROSITE" id="PS00409">
    <property type="entry name" value="PROKAR_NTER_METHYL"/>
    <property type="match status" value="1"/>
</dbReference>
<dbReference type="STRING" id="1121338.CLTEP_07320"/>
<dbReference type="PANTHER" id="PTHR30093">
    <property type="entry name" value="GENERAL SECRETION PATHWAY PROTEIN G"/>
    <property type="match status" value="1"/>
</dbReference>
<evidence type="ECO:0000313" key="7">
    <source>
        <dbReference type="EMBL" id="KYH35328.1"/>
    </source>
</evidence>